<keyword evidence="3" id="KW-0808">Transferase</keyword>
<dbReference type="InterPro" id="IPR029044">
    <property type="entry name" value="Nucleotide-diphossugar_trans"/>
</dbReference>
<keyword evidence="4" id="KW-0472">Membrane</keyword>
<keyword evidence="2" id="KW-0328">Glycosyltransferase</keyword>
<feature type="domain" description="Glycosyltransferase 2-like" evidence="5">
    <location>
        <begin position="93"/>
        <end position="221"/>
    </location>
</feature>
<dbReference type="PANTHER" id="PTHR43685">
    <property type="entry name" value="GLYCOSYLTRANSFERASE"/>
    <property type="match status" value="1"/>
</dbReference>
<dbReference type="CDD" id="cd00761">
    <property type="entry name" value="Glyco_tranf_GTA_type"/>
    <property type="match status" value="1"/>
</dbReference>
<dbReference type="Pfam" id="PF00535">
    <property type="entry name" value="Glycos_transf_2"/>
    <property type="match status" value="1"/>
</dbReference>
<sequence length="323" mass="38201">MPNFGRRRIWLSITGRLWPLPNKWMGGEKRKRKKMRPKRKWYLAILDWLITAFLFCWYSVADRVRLRLARRYYEYQYYPENAPEHFGATPVVSIIMPTIGRDATKAIDSVLAQTYKNWELIIVGDGVWPCEYTHYEYGKIRGHKIDKVRHYPVHCFYQWLAGPCRAINYGLSRVRGDWIARIDDDDVWHPRHLEWALETATKYNEEFVSFPIDLNGQWPEPYTFNARQVGAVQSWLYRSYLKCFRTNLHCWRKKWNAVNDIDLSERMAWAGVKMCYFISPEPHATIKPRPGLTEVGIKGWLQEGEQNARGQEFSGGNTGQGRQ</sequence>
<evidence type="ECO:0000313" key="6">
    <source>
        <dbReference type="EMBL" id="OGM79614.1"/>
    </source>
</evidence>
<dbReference type="PANTHER" id="PTHR43685:SF5">
    <property type="entry name" value="GLYCOSYLTRANSFERASE EPSE-RELATED"/>
    <property type="match status" value="1"/>
</dbReference>
<dbReference type="InterPro" id="IPR050834">
    <property type="entry name" value="Glycosyltransf_2"/>
</dbReference>
<organism evidence="6 7">
    <name type="scientific">Candidatus Woesebacteria bacterium RIFOXYA1_FULL_48_16</name>
    <dbReference type="NCBI Taxonomy" id="1802535"/>
    <lineage>
        <taxon>Bacteria</taxon>
        <taxon>Candidatus Woeseibacteriota</taxon>
    </lineage>
</organism>
<comment type="similarity">
    <text evidence="1">Belongs to the glycosyltransferase 2 family.</text>
</comment>
<evidence type="ECO:0000256" key="4">
    <source>
        <dbReference type="SAM" id="Phobius"/>
    </source>
</evidence>
<name>A0A1F8CTF6_9BACT</name>
<proteinExistence type="inferred from homology"/>
<dbReference type="Gene3D" id="3.90.550.10">
    <property type="entry name" value="Spore Coat Polysaccharide Biosynthesis Protein SpsA, Chain A"/>
    <property type="match status" value="1"/>
</dbReference>
<dbReference type="Proteomes" id="UP000178430">
    <property type="component" value="Unassembled WGS sequence"/>
</dbReference>
<dbReference type="SUPFAM" id="SSF53448">
    <property type="entry name" value="Nucleotide-diphospho-sugar transferases"/>
    <property type="match status" value="1"/>
</dbReference>
<evidence type="ECO:0000259" key="5">
    <source>
        <dbReference type="Pfam" id="PF00535"/>
    </source>
</evidence>
<evidence type="ECO:0000256" key="1">
    <source>
        <dbReference type="ARBA" id="ARBA00006739"/>
    </source>
</evidence>
<protein>
    <recommendedName>
        <fullName evidence="5">Glycosyltransferase 2-like domain-containing protein</fullName>
    </recommendedName>
</protein>
<evidence type="ECO:0000313" key="7">
    <source>
        <dbReference type="Proteomes" id="UP000178430"/>
    </source>
</evidence>
<comment type="caution">
    <text evidence="6">The sequence shown here is derived from an EMBL/GenBank/DDBJ whole genome shotgun (WGS) entry which is preliminary data.</text>
</comment>
<evidence type="ECO:0000256" key="2">
    <source>
        <dbReference type="ARBA" id="ARBA00022676"/>
    </source>
</evidence>
<dbReference type="InterPro" id="IPR001173">
    <property type="entry name" value="Glyco_trans_2-like"/>
</dbReference>
<keyword evidence="4" id="KW-0812">Transmembrane</keyword>
<dbReference type="EMBL" id="MGHV01000001">
    <property type="protein sequence ID" value="OGM79614.1"/>
    <property type="molecule type" value="Genomic_DNA"/>
</dbReference>
<dbReference type="AlphaFoldDB" id="A0A1F8CTF6"/>
<keyword evidence="4" id="KW-1133">Transmembrane helix</keyword>
<reference evidence="6 7" key="1">
    <citation type="journal article" date="2016" name="Nat. Commun.">
        <title>Thousands of microbial genomes shed light on interconnected biogeochemical processes in an aquifer system.</title>
        <authorList>
            <person name="Anantharaman K."/>
            <person name="Brown C.T."/>
            <person name="Hug L.A."/>
            <person name="Sharon I."/>
            <person name="Castelle C.J."/>
            <person name="Probst A.J."/>
            <person name="Thomas B.C."/>
            <person name="Singh A."/>
            <person name="Wilkins M.J."/>
            <person name="Karaoz U."/>
            <person name="Brodie E.L."/>
            <person name="Williams K.H."/>
            <person name="Hubbard S.S."/>
            <person name="Banfield J.F."/>
        </authorList>
    </citation>
    <scope>NUCLEOTIDE SEQUENCE [LARGE SCALE GENOMIC DNA]</scope>
</reference>
<gene>
    <name evidence="6" type="ORF">A2197_01250</name>
</gene>
<evidence type="ECO:0000256" key="3">
    <source>
        <dbReference type="ARBA" id="ARBA00022679"/>
    </source>
</evidence>
<feature type="transmembrane region" description="Helical" evidence="4">
    <location>
        <begin position="41"/>
        <end position="60"/>
    </location>
</feature>
<accession>A0A1F8CTF6</accession>
<dbReference type="GO" id="GO:0016757">
    <property type="term" value="F:glycosyltransferase activity"/>
    <property type="evidence" value="ECO:0007669"/>
    <property type="project" value="UniProtKB-KW"/>
</dbReference>